<name>A0A835NF42_9PASS</name>
<evidence type="ECO:0000313" key="2">
    <source>
        <dbReference type="EMBL" id="KAG0114267.1"/>
    </source>
</evidence>
<accession>A0A835NF42</accession>
<dbReference type="EMBL" id="JADDUC010000316">
    <property type="protein sequence ID" value="KAG0114267.1"/>
    <property type="molecule type" value="Genomic_DNA"/>
</dbReference>
<proteinExistence type="predicted"/>
<feature type="region of interest" description="Disordered" evidence="1">
    <location>
        <begin position="88"/>
        <end position="111"/>
    </location>
</feature>
<dbReference type="EMBL" id="JADDUC020000020">
    <property type="protein sequence ID" value="KAI1232858.1"/>
    <property type="molecule type" value="Genomic_DNA"/>
</dbReference>
<reference evidence="3" key="3">
    <citation type="submission" date="2022-01" db="EMBL/GenBank/DDBJ databases">
        <authorList>
            <person name="Rubenstein D.R."/>
        </authorList>
    </citation>
    <scope>NUCLEOTIDE SEQUENCE</scope>
    <source>
        <strain evidence="3">SS15</strain>
        <tissue evidence="3">Liver</tissue>
    </source>
</reference>
<gene>
    <name evidence="3" type="ORF">IHE44_0006038</name>
    <name evidence="2" type="ORF">IHE44_008385</name>
</gene>
<reference evidence="2" key="1">
    <citation type="submission" date="2020-10" db="EMBL/GenBank/DDBJ databases">
        <title>Feather gene expression reveals the developmental basis of iridescence in African starlings.</title>
        <authorList>
            <person name="Rubenstein D.R."/>
        </authorList>
    </citation>
    <scope>NUCLEOTIDE SEQUENCE</scope>
    <source>
        <strain evidence="2">SS15</strain>
        <tissue evidence="2">Liver</tissue>
    </source>
</reference>
<reference evidence="3 4" key="2">
    <citation type="journal article" date="2021" name="J. Hered.">
        <title>Feather Gene Expression Elucidates the Developmental Basis of Plumage Iridescence in African Starlings.</title>
        <authorList>
            <person name="Rubenstein D.R."/>
            <person name="Corvelo A."/>
            <person name="MacManes M.D."/>
            <person name="Maia R."/>
            <person name="Narzisi G."/>
            <person name="Rousaki A."/>
            <person name="Vandenabeele P."/>
            <person name="Shawkey M.D."/>
            <person name="Solomon J."/>
        </authorList>
    </citation>
    <scope>NUCLEOTIDE SEQUENCE [LARGE SCALE GENOMIC DNA]</scope>
    <source>
        <strain evidence="3">SS15</strain>
    </source>
</reference>
<protein>
    <submittedName>
        <fullName evidence="2">Uncharacterized protein</fullName>
    </submittedName>
</protein>
<sequence>MCARLPELFLPSTPSAELRRLLSTSLTPCGQKRSRVLAWQIRESSFSIHWQKGVMSIPWESKWNQRSQVPCGTLVRVIQAMASTGEAHHADPHSCYPTAVTATPEQGRAQDRAPPDLWRMLHQDSQGTLGLGQQCWQLSLELTPRLCQINFLSLELLIQLEKVSSLSTASSAVKGSIPPADLRVFGCPSFSFLRLWPSALELGNKNTPEWKISGLKEAVVFHAVGMAVPLAPPTLTGGPEALVLWLLVHSRHCTSMEDGKRPQTHQGLCMVRKGLLIPREVDVLLSQSKGA</sequence>
<dbReference type="Proteomes" id="UP000618051">
    <property type="component" value="Unassembled WGS sequence"/>
</dbReference>
<evidence type="ECO:0000256" key="1">
    <source>
        <dbReference type="SAM" id="MobiDB-lite"/>
    </source>
</evidence>
<comment type="caution">
    <text evidence="2">The sequence shown here is derived from an EMBL/GenBank/DDBJ whole genome shotgun (WGS) entry which is preliminary data.</text>
</comment>
<organism evidence="2">
    <name type="scientific">Lamprotornis superbus</name>
    <dbReference type="NCBI Taxonomy" id="245042"/>
    <lineage>
        <taxon>Eukaryota</taxon>
        <taxon>Metazoa</taxon>
        <taxon>Chordata</taxon>
        <taxon>Craniata</taxon>
        <taxon>Vertebrata</taxon>
        <taxon>Euteleostomi</taxon>
        <taxon>Archelosauria</taxon>
        <taxon>Archosauria</taxon>
        <taxon>Dinosauria</taxon>
        <taxon>Saurischia</taxon>
        <taxon>Theropoda</taxon>
        <taxon>Coelurosauria</taxon>
        <taxon>Aves</taxon>
        <taxon>Neognathae</taxon>
        <taxon>Neoaves</taxon>
        <taxon>Telluraves</taxon>
        <taxon>Australaves</taxon>
        <taxon>Passeriformes</taxon>
        <taxon>Sturnidae</taxon>
        <taxon>Lamprotornis</taxon>
    </lineage>
</organism>
<dbReference type="AlphaFoldDB" id="A0A835NF42"/>
<evidence type="ECO:0000313" key="3">
    <source>
        <dbReference type="EMBL" id="KAI1232858.1"/>
    </source>
</evidence>
<keyword evidence="4" id="KW-1185">Reference proteome</keyword>
<evidence type="ECO:0000313" key="4">
    <source>
        <dbReference type="Proteomes" id="UP000618051"/>
    </source>
</evidence>